<dbReference type="UniPathway" id="UPA00371">
    <property type="reaction ID" value="UER00545"/>
</dbReference>
<dbReference type="Pfam" id="PF05116">
    <property type="entry name" value="S6PP"/>
    <property type="match status" value="1"/>
</dbReference>
<evidence type="ECO:0000259" key="11">
    <source>
        <dbReference type="Pfam" id="PF00534"/>
    </source>
</evidence>
<dbReference type="AlphaFoldDB" id="K3YG02"/>
<name>K3YG02_SETIT</name>
<keyword evidence="6 9" id="KW-0808">Transferase</keyword>
<comment type="catalytic activity">
    <reaction evidence="8 9">
        <text>beta-D-fructose 6-phosphate + UDP-alpha-D-glucose = sucrose 6(F)-phosphate + UDP + H(+)</text>
        <dbReference type="Rhea" id="RHEA:22172"/>
        <dbReference type="ChEBI" id="CHEBI:15378"/>
        <dbReference type="ChEBI" id="CHEBI:57634"/>
        <dbReference type="ChEBI" id="CHEBI:57723"/>
        <dbReference type="ChEBI" id="CHEBI:58223"/>
        <dbReference type="ChEBI" id="CHEBI:58885"/>
        <dbReference type="EC" id="2.4.1.14"/>
    </reaction>
</comment>
<dbReference type="EnsemblPlants" id="KQL01342">
    <property type="protein sequence ID" value="KQL01342"/>
    <property type="gene ID" value="SETIT_013170mg"/>
</dbReference>
<evidence type="ECO:0000313" key="16">
    <source>
        <dbReference type="Proteomes" id="UP000004995"/>
    </source>
</evidence>
<feature type="domain" description="Sucrose phosphatase-like" evidence="13">
    <location>
        <begin position="868"/>
        <end position="997"/>
    </location>
</feature>
<accession>K3YG02</accession>
<evidence type="ECO:0000256" key="2">
    <source>
        <dbReference type="ARBA" id="ARBA00006530"/>
    </source>
</evidence>
<reference evidence="15" key="3">
    <citation type="submission" date="2018-08" db="UniProtKB">
        <authorList>
            <consortium name="EnsemblPlants"/>
        </authorList>
    </citation>
    <scope>IDENTIFICATION</scope>
    <source>
        <strain evidence="15">Yugu1</strain>
    </source>
</reference>
<reference evidence="14 16" key="1">
    <citation type="journal article" date="2012" name="Nat. Biotechnol.">
        <title>Reference genome sequence of the model plant Setaria.</title>
        <authorList>
            <person name="Bennetzen J.L."/>
            <person name="Schmutz J."/>
            <person name="Wang H."/>
            <person name="Percifield R."/>
            <person name="Hawkins J."/>
            <person name="Pontaroli A.C."/>
            <person name="Estep M."/>
            <person name="Feng L."/>
            <person name="Vaughn J.N."/>
            <person name="Grimwood J."/>
            <person name="Jenkins J."/>
            <person name="Barry K."/>
            <person name="Lindquist E."/>
            <person name="Hellsten U."/>
            <person name="Deshpande S."/>
            <person name="Wang X."/>
            <person name="Wu X."/>
            <person name="Mitros T."/>
            <person name="Triplett J."/>
            <person name="Yang X."/>
            <person name="Ye C.Y."/>
            <person name="Mauro-Herrera M."/>
            <person name="Wang L."/>
            <person name="Li P."/>
            <person name="Sharma M."/>
            <person name="Sharma R."/>
            <person name="Ronald P.C."/>
            <person name="Panaud O."/>
            <person name="Kellogg E.A."/>
            <person name="Brutnell T.P."/>
            <person name="Doust A.N."/>
            <person name="Tuskan G.A."/>
            <person name="Rokhsar D."/>
            <person name="Devos K.M."/>
        </authorList>
    </citation>
    <scope>NUCLEOTIDE SEQUENCE [LARGE SCALE GENOMIC DNA]</scope>
    <source>
        <strain evidence="16">cv. Yugu1</strain>
        <strain evidence="14">Yugu1</strain>
    </source>
</reference>
<dbReference type="InterPro" id="IPR001296">
    <property type="entry name" value="Glyco_trans_1"/>
</dbReference>
<gene>
    <name evidence="15" type="primary">LOC101761271</name>
    <name evidence="14" type="ORF">SETIT_6G110200v2</name>
</gene>
<evidence type="ECO:0000256" key="10">
    <source>
        <dbReference type="SAM" id="MobiDB-lite"/>
    </source>
</evidence>
<dbReference type="InterPro" id="IPR000368">
    <property type="entry name" value="Sucrose_synth_GT-B1"/>
</dbReference>
<dbReference type="InterPro" id="IPR044161">
    <property type="entry name" value="SPS"/>
</dbReference>
<evidence type="ECO:0000256" key="4">
    <source>
        <dbReference type="ARBA" id="ARBA00012536"/>
    </source>
</evidence>
<dbReference type="EMBL" id="CM003533">
    <property type="protein sequence ID" value="RCV30626.1"/>
    <property type="molecule type" value="Genomic_DNA"/>
</dbReference>
<dbReference type="HOGENOM" id="CLU_009583_24_0_1"/>
<evidence type="ECO:0000256" key="9">
    <source>
        <dbReference type="RuleBase" id="RU368006"/>
    </source>
</evidence>
<dbReference type="Pfam" id="PF00534">
    <property type="entry name" value="Glycos_transf_1"/>
    <property type="match status" value="1"/>
</dbReference>
<evidence type="ECO:0000256" key="6">
    <source>
        <dbReference type="ARBA" id="ARBA00022679"/>
    </source>
</evidence>
<evidence type="ECO:0000256" key="7">
    <source>
        <dbReference type="ARBA" id="ARBA00024883"/>
    </source>
</evidence>
<comment type="function">
    <text evidence="7 9">Plays a role in photosynthetic sucrose synthesis by catalyzing the rate-limiting step of sucrose biosynthesis from UDP-glucose and fructose- 6-phosphate. Involved in the regulation of carbon partitioning in the leaves of plants. May regulate the synthesis of sucrose and therefore play a major role as a limiting factor in the export of photoassimilates out of the leaf. Plays a role for sucrose availability that is essential for plant growth and fiber elongation.</text>
</comment>
<evidence type="ECO:0000313" key="15">
    <source>
        <dbReference type="EnsemblPlants" id="KQL01341"/>
    </source>
</evidence>
<comment type="subunit">
    <text evidence="3 9">Homodimer or homotetramer.</text>
</comment>
<dbReference type="SMR" id="K3YG02"/>
<dbReference type="GO" id="GO:0046524">
    <property type="term" value="F:sucrose-phosphate synthase activity"/>
    <property type="evidence" value="ECO:0007669"/>
    <property type="project" value="UniProtKB-UniRule"/>
</dbReference>
<dbReference type="PANTHER" id="PTHR46039">
    <property type="entry name" value="SUCROSE-PHOSPHATE SYNTHASE 3-RELATED"/>
    <property type="match status" value="1"/>
</dbReference>
<evidence type="ECO:0000259" key="13">
    <source>
        <dbReference type="Pfam" id="PF05116"/>
    </source>
</evidence>
<dbReference type="ExpressionAtlas" id="K3YG02">
    <property type="expression patterns" value="baseline"/>
</dbReference>
<comment type="pathway">
    <text evidence="1 9">Glycan biosynthesis; sucrose biosynthesis; sucrose from D-fructose 6-phosphate and UDP-alpha-D-glucose: step 1/2.</text>
</comment>
<evidence type="ECO:0000256" key="1">
    <source>
        <dbReference type="ARBA" id="ARBA00005027"/>
    </source>
</evidence>
<dbReference type="Gene3D" id="3.40.50.2000">
    <property type="entry name" value="Glycogen Phosphorylase B"/>
    <property type="match status" value="2"/>
</dbReference>
<evidence type="ECO:0000256" key="3">
    <source>
        <dbReference type="ARBA" id="ARBA00011774"/>
    </source>
</evidence>
<sequence length="1061" mass="117926">MAGNDWINSYLEAILDAGGAAGEISAAAGGGGGGEGPAGEKRDKSSLMLRERGRFSPARYFVEEVISGFDETDLYKTWVRTSAMRSPQERNTRLENMSWRIWNLARKKKQIEGEEASRLSKRRLEREKARQYAAADLSEDLSEGEKGENNNDPSIHDEITRTRMPRIGSTDAIEAWASQQKEKKMYIVLISIHGLIRGENMELGRDSDTGGQVKYVVELARALGSTPGVYRVDLLTRQIPAPDVDWSYGEPTEMLSPISSDNFGHEVGESSGAYIVRIPFGPRDKYIPKEHLWPHIQEFVDGALVHIMQMSKVLGEQVGSGQPVWPVVIHGHYADAGDSAALLSGALNVPMVFTGHSLGRDKLEQILKQGRQTRDEINATYKIMRRIEAEELCLDASEIIITSTRQEIEQQWGLYDGFDLTMARKLRARIKRGVSCFGRYMPRMIAIPPGMEFSHIAPHDVDLDGEEGNEDGSASPDPPIWADIMRFFSNPRKPMILALARPDPKKNITTLVKAFGEHRELRNLANLTLIMGNRDVIDEMSSTNAAVLTSVLKLIDKYDLYGQVAYPKHHKQSEVPDIYRLAARTKGVFINCAFIEPFGLTLIEAAAYGLPMVATRNGGPVDIHRVLDNGILVDPHNQNEIAEALYKLVSDKHLWAQCRQNGLKNIHQFSWPEHCKNYLSRVGTLKPRHPRWQKSNVATEISEADSPEDSLRDVHDISLNLKLSLDSEKSGSKEGNSNTVRRNLEDAVQKLSGGVSASRKEGPSENGRWPSLRRRKHIIVVAVDSVQDADFVQVIKNIFEASSNGRLSGSVGFVLSTSRAISEIHALLIYGGIEASDFDAFICNSGSDLCYPSSSSEDMLSSAELPFMIDLDYHSQIEYRWGGEGLRKTLIRWAAEKNNESGQNVIVEDEECSSTYCISFKVTNTEAAPPVKEIRRTMRIQALRCHVLYSHDGSKLNVIPVLASRSQALRYLYVRWGVELSNMTVVVGESGDTDYEGLLGGVHKTIILKGSFNAVPNQVHSARSYSLEDVVSFEKPGIASVEGHGPDNLKSALQQFGILKD</sequence>
<evidence type="ECO:0000313" key="14">
    <source>
        <dbReference type="EMBL" id="RCV30626.1"/>
    </source>
</evidence>
<dbReference type="OrthoDB" id="512920at2759"/>
<evidence type="ECO:0000256" key="8">
    <source>
        <dbReference type="ARBA" id="ARBA00047471"/>
    </source>
</evidence>
<feature type="domain" description="Glycosyl transferase family 1" evidence="11">
    <location>
        <begin position="489"/>
        <end position="663"/>
    </location>
</feature>
<dbReference type="GeneID" id="101761271"/>
<proteinExistence type="inferred from homology"/>
<dbReference type="CDD" id="cd16419">
    <property type="entry name" value="HAD_SPS"/>
    <property type="match status" value="1"/>
</dbReference>
<dbReference type="Gramene" id="KQL01342">
    <property type="protein sequence ID" value="KQL01342"/>
    <property type="gene ID" value="SETIT_013170mg"/>
</dbReference>
<dbReference type="GO" id="GO:0005986">
    <property type="term" value="P:sucrose biosynthetic process"/>
    <property type="evidence" value="ECO:0007669"/>
    <property type="project" value="UniProtKB-UniRule"/>
</dbReference>
<feature type="region of interest" description="Disordered" evidence="10">
    <location>
        <begin position="459"/>
        <end position="478"/>
    </location>
</feature>
<keyword evidence="5 9" id="KW-0328">Glycosyltransferase</keyword>
<dbReference type="Gramene" id="KQL01341">
    <property type="protein sequence ID" value="KQL01341"/>
    <property type="gene ID" value="SETIT_013170mg"/>
</dbReference>
<organism evidence="14">
    <name type="scientific">Setaria italica</name>
    <name type="common">Foxtail millet</name>
    <name type="synonym">Panicum italicum</name>
    <dbReference type="NCBI Taxonomy" id="4555"/>
    <lineage>
        <taxon>Eukaryota</taxon>
        <taxon>Viridiplantae</taxon>
        <taxon>Streptophyta</taxon>
        <taxon>Embryophyta</taxon>
        <taxon>Tracheophyta</taxon>
        <taxon>Spermatophyta</taxon>
        <taxon>Magnoliopsida</taxon>
        <taxon>Liliopsida</taxon>
        <taxon>Poales</taxon>
        <taxon>Poaceae</taxon>
        <taxon>PACMAD clade</taxon>
        <taxon>Panicoideae</taxon>
        <taxon>Panicodae</taxon>
        <taxon>Paniceae</taxon>
        <taxon>Cenchrinae</taxon>
        <taxon>Setaria</taxon>
    </lineage>
</organism>
<dbReference type="InterPro" id="IPR035659">
    <property type="entry name" value="SPS_C"/>
</dbReference>
<dbReference type="OMA" id="AWSKGIS"/>
<dbReference type="InterPro" id="IPR012819">
    <property type="entry name" value="SPS_pln"/>
</dbReference>
<dbReference type="RefSeq" id="XP_004973189.1">
    <property type="nucleotide sequence ID" value="XM_004973132.4"/>
</dbReference>
<dbReference type="STRING" id="4555.K3YG02"/>
<dbReference type="EnsemblPlants" id="KQL01341">
    <property type="protein sequence ID" value="KQL01341"/>
    <property type="gene ID" value="SETIT_013170mg"/>
</dbReference>
<dbReference type="Proteomes" id="UP000004995">
    <property type="component" value="Unassembled WGS sequence"/>
</dbReference>
<dbReference type="Pfam" id="PF00862">
    <property type="entry name" value="GT-B_Sucrose_synth"/>
    <property type="match status" value="1"/>
</dbReference>
<keyword evidence="16" id="KW-1185">Reference proteome</keyword>
<dbReference type="KEGG" id="sita:101761271"/>
<feature type="compositionally biased region" description="Basic and acidic residues" evidence="10">
    <location>
        <begin position="143"/>
        <end position="159"/>
    </location>
</feature>
<dbReference type="PANTHER" id="PTHR46039:SF2">
    <property type="entry name" value="SUCROSE-PHOSPHATE SYNTHASE 1"/>
    <property type="match status" value="1"/>
</dbReference>
<comment type="similarity">
    <text evidence="2 9">Belongs to the glycosyltransferase 1 family.</text>
</comment>
<feature type="region of interest" description="Disordered" evidence="10">
    <location>
        <begin position="134"/>
        <end position="159"/>
    </location>
</feature>
<feature type="domain" description="Sucrose synthase first GT-B" evidence="12">
    <location>
        <begin position="186"/>
        <end position="452"/>
    </location>
</feature>
<dbReference type="NCBIfam" id="TIGR02468">
    <property type="entry name" value="sucrsPsyn_pln"/>
    <property type="match status" value="1"/>
</dbReference>
<evidence type="ECO:0000259" key="12">
    <source>
        <dbReference type="Pfam" id="PF00862"/>
    </source>
</evidence>
<dbReference type="SUPFAM" id="SSF53756">
    <property type="entry name" value="UDP-Glycosyltransferase/glycogen phosphorylase"/>
    <property type="match status" value="1"/>
</dbReference>
<protein>
    <recommendedName>
        <fullName evidence="4 9">Sucrose-phosphate synthase</fullName>
        <ecNumber evidence="4 9">2.4.1.14</ecNumber>
    </recommendedName>
</protein>
<dbReference type="EC" id="2.4.1.14" evidence="4 9"/>
<dbReference type="InterPro" id="IPR006380">
    <property type="entry name" value="SPP-like_dom"/>
</dbReference>
<evidence type="ECO:0000256" key="5">
    <source>
        <dbReference type="ARBA" id="ARBA00022676"/>
    </source>
</evidence>
<dbReference type="eggNOG" id="KOG0853">
    <property type="taxonomic scope" value="Eukaryota"/>
</dbReference>
<dbReference type="RefSeq" id="XP_004973188.1">
    <property type="nucleotide sequence ID" value="XM_004973131.4"/>
</dbReference>
<feature type="region of interest" description="Disordered" evidence="10">
    <location>
        <begin position="690"/>
        <end position="709"/>
    </location>
</feature>
<dbReference type="EMBL" id="CM003533">
    <property type="protein sequence ID" value="RCV30627.1"/>
    <property type="molecule type" value="Genomic_DNA"/>
</dbReference>
<reference evidence="14" key="2">
    <citation type="submission" date="2015-07" db="EMBL/GenBank/DDBJ databases">
        <authorList>
            <person name="Noorani M."/>
        </authorList>
    </citation>
    <scope>NUCLEOTIDE SEQUENCE</scope>
    <source>
        <strain evidence="14">Yugu1</strain>
    </source>
</reference>
<dbReference type="EMBL" id="AGNK02003698">
    <property type="status" value="NOT_ANNOTATED_CDS"/>
    <property type="molecule type" value="Genomic_DNA"/>
</dbReference>